<name>A0A1Y1WUQ8_9FUNG</name>
<protein>
    <submittedName>
        <fullName evidence="2">Uncharacterized protein</fullName>
    </submittedName>
</protein>
<comment type="caution">
    <text evidence="2">The sequence shown here is derived from an EMBL/GenBank/DDBJ whole genome shotgun (WGS) entry which is preliminary data.</text>
</comment>
<keyword evidence="1" id="KW-0732">Signal</keyword>
<feature type="signal peptide" evidence="1">
    <location>
        <begin position="1"/>
        <end position="19"/>
    </location>
</feature>
<proteinExistence type="predicted"/>
<dbReference type="EMBL" id="MCFG01000256">
    <property type="protein sequence ID" value="ORX77280.1"/>
    <property type="molecule type" value="Genomic_DNA"/>
</dbReference>
<evidence type="ECO:0000313" key="3">
    <source>
        <dbReference type="Proteomes" id="UP000193944"/>
    </source>
</evidence>
<organism evidence="2 3">
    <name type="scientific">Anaeromyces robustus</name>
    <dbReference type="NCBI Taxonomy" id="1754192"/>
    <lineage>
        <taxon>Eukaryota</taxon>
        <taxon>Fungi</taxon>
        <taxon>Fungi incertae sedis</taxon>
        <taxon>Chytridiomycota</taxon>
        <taxon>Chytridiomycota incertae sedis</taxon>
        <taxon>Neocallimastigomycetes</taxon>
        <taxon>Neocallimastigales</taxon>
        <taxon>Neocallimastigaceae</taxon>
        <taxon>Anaeromyces</taxon>
    </lineage>
</organism>
<reference evidence="2 3" key="1">
    <citation type="submission" date="2016-08" db="EMBL/GenBank/DDBJ databases">
        <title>A Parts List for Fungal Cellulosomes Revealed by Comparative Genomics.</title>
        <authorList>
            <consortium name="DOE Joint Genome Institute"/>
            <person name="Haitjema C.H."/>
            <person name="Gilmore S.P."/>
            <person name="Henske J.K."/>
            <person name="Solomon K.V."/>
            <person name="De Groot R."/>
            <person name="Kuo A."/>
            <person name="Mondo S.J."/>
            <person name="Salamov A.A."/>
            <person name="Labutti K."/>
            <person name="Zhao Z."/>
            <person name="Chiniquy J."/>
            <person name="Barry K."/>
            <person name="Brewer H.M."/>
            <person name="Purvine S.O."/>
            <person name="Wright A.T."/>
            <person name="Boxma B."/>
            <person name="Van Alen T."/>
            <person name="Hackstein J.H."/>
            <person name="Baker S.E."/>
            <person name="Grigoriev I.V."/>
            <person name="O'Malley M.A."/>
        </authorList>
    </citation>
    <scope>NUCLEOTIDE SEQUENCE [LARGE SCALE GENOMIC DNA]</scope>
    <source>
        <strain evidence="2 3">S4</strain>
    </source>
</reference>
<dbReference type="Proteomes" id="UP000193944">
    <property type="component" value="Unassembled WGS sequence"/>
</dbReference>
<reference evidence="2 3" key="2">
    <citation type="submission" date="2016-08" db="EMBL/GenBank/DDBJ databases">
        <title>Pervasive Adenine N6-methylation of Active Genes in Fungi.</title>
        <authorList>
            <consortium name="DOE Joint Genome Institute"/>
            <person name="Mondo S.J."/>
            <person name="Dannebaum R.O."/>
            <person name="Kuo R.C."/>
            <person name="Labutti K."/>
            <person name="Haridas S."/>
            <person name="Kuo A."/>
            <person name="Salamov A."/>
            <person name="Ahrendt S.R."/>
            <person name="Lipzen A."/>
            <person name="Sullivan W."/>
            <person name="Andreopoulos W.B."/>
            <person name="Clum A."/>
            <person name="Lindquist E."/>
            <person name="Daum C."/>
            <person name="Ramamoorthy G.K."/>
            <person name="Gryganskyi A."/>
            <person name="Culley D."/>
            <person name="Magnuson J.K."/>
            <person name="James T.Y."/>
            <person name="O'Malley M.A."/>
            <person name="Stajich J.E."/>
            <person name="Spatafora J.W."/>
            <person name="Visel A."/>
            <person name="Grigoriev I.V."/>
        </authorList>
    </citation>
    <scope>NUCLEOTIDE SEQUENCE [LARGE SCALE GENOMIC DNA]</scope>
    <source>
        <strain evidence="2 3">S4</strain>
    </source>
</reference>
<sequence>MNPVNFFTFISLFLNVVNAFYKCTKAINTTDYDSIINSFNSYFNFTIPIPNYEKVKYITLKIVSQEKFF</sequence>
<feature type="chain" id="PRO_5012801897" evidence="1">
    <location>
        <begin position="20"/>
        <end position="69"/>
    </location>
</feature>
<gene>
    <name evidence="2" type="ORF">BCR32DRAFT_283358</name>
</gene>
<dbReference type="AlphaFoldDB" id="A0A1Y1WUQ8"/>
<keyword evidence="3" id="KW-1185">Reference proteome</keyword>
<evidence type="ECO:0000313" key="2">
    <source>
        <dbReference type="EMBL" id="ORX77280.1"/>
    </source>
</evidence>
<evidence type="ECO:0000256" key="1">
    <source>
        <dbReference type="SAM" id="SignalP"/>
    </source>
</evidence>
<accession>A0A1Y1WUQ8</accession>